<keyword evidence="2" id="KW-0812">Transmembrane</keyword>
<organism evidence="3">
    <name type="scientific">Cryptomonas curvata</name>
    <dbReference type="NCBI Taxonomy" id="233186"/>
    <lineage>
        <taxon>Eukaryota</taxon>
        <taxon>Cryptophyceae</taxon>
        <taxon>Cryptomonadales</taxon>
        <taxon>Cryptomonadaceae</taxon>
        <taxon>Cryptomonas</taxon>
    </lineage>
</organism>
<keyword evidence="2" id="KW-0472">Membrane</keyword>
<feature type="transmembrane region" description="Helical" evidence="2">
    <location>
        <begin position="12"/>
        <end position="30"/>
    </location>
</feature>
<feature type="region of interest" description="Disordered" evidence="1">
    <location>
        <begin position="90"/>
        <end position="118"/>
    </location>
</feature>
<gene>
    <name evidence="3" type="ORF">CCUR1050_LOCUS11225</name>
</gene>
<name>A0A7S0QJ70_9CRYP</name>
<reference evidence="3" key="1">
    <citation type="submission" date="2021-01" db="EMBL/GenBank/DDBJ databases">
        <authorList>
            <person name="Corre E."/>
            <person name="Pelletier E."/>
            <person name="Niang G."/>
            <person name="Scheremetjew M."/>
            <person name="Finn R."/>
            <person name="Kale V."/>
            <person name="Holt S."/>
            <person name="Cochrane G."/>
            <person name="Meng A."/>
            <person name="Brown T."/>
            <person name="Cohen L."/>
        </authorList>
    </citation>
    <scope>NUCLEOTIDE SEQUENCE</scope>
    <source>
        <strain evidence="3">CCAP979/52</strain>
    </source>
</reference>
<dbReference type="AlphaFoldDB" id="A0A7S0QJ70"/>
<sequence length="118" mass="12768">MHLCLSPSSMLAGWKTFLGGCHCFLAFLMATQRRLFHTSTLDDKSRPSNSGVLTAKALHHAGAAMYMRSTAGCGTLADPSLELEDFQCPKLKGSAESPDPRHPGALGRPGRPARWLQM</sequence>
<accession>A0A7S0QJ70</accession>
<proteinExistence type="predicted"/>
<evidence type="ECO:0000256" key="2">
    <source>
        <dbReference type="SAM" id="Phobius"/>
    </source>
</evidence>
<evidence type="ECO:0000313" key="3">
    <source>
        <dbReference type="EMBL" id="CAD8633544.1"/>
    </source>
</evidence>
<keyword evidence="2" id="KW-1133">Transmembrane helix</keyword>
<dbReference type="EMBL" id="HBEZ01020265">
    <property type="protein sequence ID" value="CAD8633544.1"/>
    <property type="molecule type" value="Transcribed_RNA"/>
</dbReference>
<evidence type="ECO:0000256" key="1">
    <source>
        <dbReference type="SAM" id="MobiDB-lite"/>
    </source>
</evidence>
<protein>
    <submittedName>
        <fullName evidence="3">Uncharacterized protein</fullName>
    </submittedName>
</protein>